<protein>
    <recommendedName>
        <fullName evidence="2">Metal-binding protein</fullName>
    </recommendedName>
</protein>
<evidence type="ECO:0000313" key="1">
    <source>
        <dbReference type="EMBL" id="AGS53235.1"/>
    </source>
</evidence>
<evidence type="ECO:0008006" key="2">
    <source>
        <dbReference type="Google" id="ProtNLM"/>
    </source>
</evidence>
<dbReference type="EMBL" id="JQ844226">
    <property type="protein sequence ID" value="AGS53235.1"/>
    <property type="molecule type" value="Genomic_DNA"/>
</dbReference>
<reference evidence="1" key="1">
    <citation type="submission" date="2012-03" db="EMBL/GenBank/DDBJ databases">
        <title>Functional metagenomics reveals considerable lignocellulase gene clusters in the gut microbiome of a wood-feeding higher termite.</title>
        <authorList>
            <person name="Liu N."/>
        </authorList>
    </citation>
    <scope>NUCLEOTIDE SEQUENCE</scope>
</reference>
<proteinExistence type="predicted"/>
<dbReference type="AlphaFoldDB" id="A0A806KF09"/>
<dbReference type="InterPro" id="IPR000408">
    <property type="entry name" value="Reg_chr_condens"/>
</dbReference>
<dbReference type="Pfam" id="PF10050">
    <property type="entry name" value="DUF2284"/>
    <property type="match status" value="1"/>
</dbReference>
<dbReference type="InterPro" id="IPR019271">
    <property type="entry name" value="DUF2284_metal-binding"/>
</dbReference>
<dbReference type="PROSITE" id="PS00626">
    <property type="entry name" value="RCC1_2"/>
    <property type="match status" value="1"/>
</dbReference>
<sequence>MVASGISKYMELALATGAEHAVAVTPDDIVFDGRTLLKCMFGCSGWGSGCTCPSKEGFPRPWELEPLLRKYKTVLIIHSRDKKVAQKAAFAVEREAFLDGDALAFSMSDCALCDECAGAGGGSCRNVRQARPAFQSVGVDVFGTVKKLGLPIKTLRDLDEEQNWYSAVWLN</sequence>
<organism evidence="1">
    <name type="scientific">uncultured bacterium contig00102</name>
    <dbReference type="NCBI Taxonomy" id="1181569"/>
    <lineage>
        <taxon>Bacteria</taxon>
        <taxon>environmental samples</taxon>
    </lineage>
</organism>
<accession>A0A806KF09</accession>
<name>A0A806KF09_9BACT</name>